<evidence type="ECO:0000256" key="3">
    <source>
        <dbReference type="ARBA" id="ARBA00022729"/>
    </source>
</evidence>
<reference evidence="5 6" key="1">
    <citation type="submission" date="2019-06" db="EMBL/GenBank/DDBJ databases">
        <title>Whole genome sequence for Rhodospirillaceae sp. R148.</title>
        <authorList>
            <person name="Wang G."/>
        </authorList>
    </citation>
    <scope>NUCLEOTIDE SEQUENCE [LARGE SCALE GENOMIC DNA]</scope>
    <source>
        <strain evidence="5 6">R148</strain>
    </source>
</reference>
<dbReference type="NCBIfam" id="TIGR01256">
    <property type="entry name" value="modA"/>
    <property type="match status" value="1"/>
</dbReference>
<comment type="caution">
    <text evidence="5">The sequence shown here is derived from an EMBL/GenBank/DDBJ whole genome shotgun (WGS) entry which is preliminary data.</text>
</comment>
<evidence type="ECO:0000256" key="1">
    <source>
        <dbReference type="ARBA" id="ARBA00009175"/>
    </source>
</evidence>
<dbReference type="Pfam" id="PF13531">
    <property type="entry name" value="SBP_bac_11"/>
    <property type="match status" value="1"/>
</dbReference>
<accession>A0A545TL83</accession>
<evidence type="ECO:0000313" key="6">
    <source>
        <dbReference type="Proteomes" id="UP000315252"/>
    </source>
</evidence>
<dbReference type="PANTHER" id="PTHR30632">
    <property type="entry name" value="MOLYBDATE-BINDING PERIPLASMIC PROTEIN"/>
    <property type="match status" value="1"/>
</dbReference>
<gene>
    <name evidence="5" type="ORF">FKG95_19925</name>
</gene>
<organism evidence="5 6">
    <name type="scientific">Denitrobaculum tricleocarpae</name>
    <dbReference type="NCBI Taxonomy" id="2591009"/>
    <lineage>
        <taxon>Bacteria</taxon>
        <taxon>Pseudomonadati</taxon>
        <taxon>Pseudomonadota</taxon>
        <taxon>Alphaproteobacteria</taxon>
        <taxon>Rhodospirillales</taxon>
        <taxon>Rhodospirillaceae</taxon>
        <taxon>Denitrobaculum</taxon>
    </lineage>
</organism>
<feature type="signal peptide" evidence="4">
    <location>
        <begin position="1"/>
        <end position="17"/>
    </location>
</feature>
<dbReference type="GO" id="GO:0015689">
    <property type="term" value="P:molybdate ion transport"/>
    <property type="evidence" value="ECO:0007669"/>
    <property type="project" value="InterPro"/>
</dbReference>
<dbReference type="PANTHER" id="PTHR30632:SF0">
    <property type="entry name" value="SULFATE-BINDING PROTEIN"/>
    <property type="match status" value="1"/>
</dbReference>
<dbReference type="SUPFAM" id="SSF53850">
    <property type="entry name" value="Periplasmic binding protein-like II"/>
    <property type="match status" value="1"/>
</dbReference>
<dbReference type="EMBL" id="VHSH01000007">
    <property type="protein sequence ID" value="TQV77983.1"/>
    <property type="molecule type" value="Genomic_DNA"/>
</dbReference>
<evidence type="ECO:0000313" key="5">
    <source>
        <dbReference type="EMBL" id="TQV77983.1"/>
    </source>
</evidence>
<dbReference type="Gene3D" id="3.40.190.10">
    <property type="entry name" value="Periplasmic binding protein-like II"/>
    <property type="match status" value="2"/>
</dbReference>
<keyword evidence="3 4" id="KW-0732">Signal</keyword>
<dbReference type="GO" id="GO:0046872">
    <property type="term" value="F:metal ion binding"/>
    <property type="evidence" value="ECO:0007669"/>
    <property type="project" value="UniProtKB-KW"/>
</dbReference>
<name>A0A545TL83_9PROT</name>
<dbReference type="InterPro" id="IPR005950">
    <property type="entry name" value="ModA"/>
</dbReference>
<sequence length="264" mass="27818">MFLAAVMGLAAMNPAGATELKLIAAGSLKAALGEVARAYEAESGTRVETTFGPSGLMREKIEASGGYHVFASANMKHPAKLFEAGKSGTVKLFARNKLCALAQPGLKLESDHLLDTMLSTEIKLGTSTPKADPSGDYAFELFDKAESLRPGAAEKLKAKSLQLTGGKTTARAPEGRNQYAWVMERKQADIFLTYCTNAVLAQRELERLQIVTLPGALSVGADYGLTVISGAPEGAASLADFILSAVGQKILDGYGFETVRPGSD</sequence>
<feature type="chain" id="PRO_5021757967" evidence="4">
    <location>
        <begin position="18"/>
        <end position="264"/>
    </location>
</feature>
<dbReference type="NCBIfam" id="NF002917">
    <property type="entry name" value="PRK03537.1-3"/>
    <property type="match status" value="1"/>
</dbReference>
<dbReference type="Proteomes" id="UP000315252">
    <property type="component" value="Unassembled WGS sequence"/>
</dbReference>
<dbReference type="GO" id="GO:0030973">
    <property type="term" value="F:molybdate ion binding"/>
    <property type="evidence" value="ECO:0007669"/>
    <property type="project" value="TreeGrafter"/>
</dbReference>
<evidence type="ECO:0000256" key="2">
    <source>
        <dbReference type="ARBA" id="ARBA00022723"/>
    </source>
</evidence>
<dbReference type="AlphaFoldDB" id="A0A545TL83"/>
<keyword evidence="6" id="KW-1185">Reference proteome</keyword>
<protein>
    <submittedName>
        <fullName evidence="5">Molybdate ABC transporter substrate-binding protein</fullName>
    </submittedName>
</protein>
<dbReference type="OrthoDB" id="516817at2"/>
<evidence type="ECO:0000256" key="4">
    <source>
        <dbReference type="SAM" id="SignalP"/>
    </source>
</evidence>
<dbReference type="InterPro" id="IPR050682">
    <property type="entry name" value="ModA/WtpA"/>
</dbReference>
<keyword evidence="2" id="KW-0479">Metal-binding</keyword>
<comment type="similarity">
    <text evidence="1">Belongs to the bacterial solute-binding protein ModA family.</text>
</comment>
<proteinExistence type="inferred from homology"/>